<evidence type="ECO:0000256" key="1">
    <source>
        <dbReference type="SAM" id="MobiDB-lite"/>
    </source>
</evidence>
<organism evidence="2 3">
    <name type="scientific">Heterotrigona itama</name>
    <dbReference type="NCBI Taxonomy" id="395501"/>
    <lineage>
        <taxon>Eukaryota</taxon>
        <taxon>Metazoa</taxon>
        <taxon>Ecdysozoa</taxon>
        <taxon>Arthropoda</taxon>
        <taxon>Hexapoda</taxon>
        <taxon>Insecta</taxon>
        <taxon>Pterygota</taxon>
        <taxon>Neoptera</taxon>
        <taxon>Endopterygota</taxon>
        <taxon>Hymenoptera</taxon>
        <taxon>Apocrita</taxon>
        <taxon>Aculeata</taxon>
        <taxon>Apoidea</taxon>
        <taxon>Anthophila</taxon>
        <taxon>Apidae</taxon>
        <taxon>Heterotrigona</taxon>
    </lineage>
</organism>
<feature type="non-terminal residue" evidence="2">
    <location>
        <position position="61"/>
    </location>
</feature>
<evidence type="ECO:0000313" key="3">
    <source>
        <dbReference type="Proteomes" id="UP000752696"/>
    </source>
</evidence>
<reference evidence="2" key="1">
    <citation type="submission" date="2020-07" db="EMBL/GenBank/DDBJ databases">
        <authorList>
            <person name="Nazaruddin N."/>
        </authorList>
    </citation>
    <scope>NUCLEOTIDE SEQUENCE</scope>
</reference>
<comment type="caution">
    <text evidence="2">The sequence shown here is derived from an EMBL/GenBank/DDBJ whole genome shotgun (WGS) entry which is preliminary data.</text>
</comment>
<feature type="compositionally biased region" description="Basic residues" evidence="1">
    <location>
        <begin position="1"/>
        <end position="12"/>
    </location>
</feature>
<gene>
    <name evidence="2" type="ORF">MHI_LOCUS768972</name>
</gene>
<dbReference type="EMBL" id="CAJDYZ010010412">
    <property type="protein sequence ID" value="CAD1477994.1"/>
    <property type="molecule type" value="Genomic_DNA"/>
</dbReference>
<accession>A0A6V7HGS8</accession>
<sequence length="61" mass="7450">MQHAHTTLHRKRGEGESENRERERDRRTREANEKLLVEVNQDTRQYHAIGRDRFPFPHPLF</sequence>
<feature type="region of interest" description="Disordered" evidence="1">
    <location>
        <begin position="1"/>
        <end position="34"/>
    </location>
</feature>
<evidence type="ECO:0000313" key="2">
    <source>
        <dbReference type="EMBL" id="CAD1477994.1"/>
    </source>
</evidence>
<keyword evidence="3" id="KW-1185">Reference proteome</keyword>
<protein>
    <submittedName>
        <fullName evidence="2">Uncharacterized protein</fullName>
    </submittedName>
</protein>
<proteinExistence type="predicted"/>
<feature type="compositionally biased region" description="Basic and acidic residues" evidence="1">
    <location>
        <begin position="13"/>
        <end position="34"/>
    </location>
</feature>
<dbReference type="Proteomes" id="UP000752696">
    <property type="component" value="Unassembled WGS sequence"/>
</dbReference>
<dbReference type="AlphaFoldDB" id="A0A6V7HGS8"/>
<name>A0A6V7HGS8_9HYME</name>